<evidence type="ECO:0000259" key="4">
    <source>
        <dbReference type="Pfam" id="PF00189"/>
    </source>
</evidence>
<geneLocation type="mitochondrion" evidence="5"/>
<feature type="domain" description="Small ribosomal subunit protein uS3 C-terminal" evidence="4">
    <location>
        <begin position="303"/>
        <end position="361"/>
    </location>
</feature>
<proteinExistence type="inferred from homology"/>
<dbReference type="RefSeq" id="YP_010233628.1">
    <property type="nucleotide sequence ID" value="NC_059753.1"/>
</dbReference>
<dbReference type="GO" id="GO:1990904">
    <property type="term" value="C:ribonucleoprotein complex"/>
    <property type="evidence" value="ECO:0007669"/>
    <property type="project" value="UniProtKB-KW"/>
</dbReference>
<dbReference type="GO" id="GO:0005840">
    <property type="term" value="C:ribosome"/>
    <property type="evidence" value="ECO:0007669"/>
    <property type="project" value="UniProtKB-KW"/>
</dbReference>
<dbReference type="InterPro" id="IPR001351">
    <property type="entry name" value="Ribosomal_uS3_C"/>
</dbReference>
<organism evidence="5">
    <name type="scientific">Pleurosigma inscriptura</name>
    <dbReference type="NCBI Taxonomy" id="2819025"/>
    <lineage>
        <taxon>Eukaryota</taxon>
        <taxon>Sar</taxon>
        <taxon>Stramenopiles</taxon>
        <taxon>Ochrophyta</taxon>
        <taxon>Bacillariophyta</taxon>
        <taxon>Bacillariophyceae</taxon>
        <taxon>Bacillariophycidae</taxon>
        <taxon>Naviculales</taxon>
        <taxon>Pleurosigmataceae</taxon>
        <taxon>Pleurosigma</taxon>
    </lineage>
</organism>
<dbReference type="SUPFAM" id="SSF54821">
    <property type="entry name" value="Ribosomal protein S3 C-terminal domain"/>
    <property type="match status" value="1"/>
</dbReference>
<name>A0A8A3SRH0_9STRA</name>
<keyword evidence="2 5" id="KW-0689">Ribosomal protein</keyword>
<accession>A0A8A3SRH0</accession>
<dbReference type="GO" id="GO:0003735">
    <property type="term" value="F:structural constituent of ribosome"/>
    <property type="evidence" value="ECO:0007669"/>
    <property type="project" value="InterPro"/>
</dbReference>
<comment type="similarity">
    <text evidence="1">Belongs to the universal ribosomal protein uS3 family.</text>
</comment>
<dbReference type="Pfam" id="PF00189">
    <property type="entry name" value="Ribosomal_S3_C"/>
    <property type="match status" value="1"/>
</dbReference>
<evidence type="ECO:0000256" key="2">
    <source>
        <dbReference type="ARBA" id="ARBA00022980"/>
    </source>
</evidence>
<keyword evidence="3" id="KW-0687">Ribonucleoprotein</keyword>
<dbReference type="EMBL" id="MW566731">
    <property type="protein sequence ID" value="QSZ78245.1"/>
    <property type="molecule type" value="Genomic_DNA"/>
</dbReference>
<evidence type="ECO:0000256" key="1">
    <source>
        <dbReference type="ARBA" id="ARBA00010761"/>
    </source>
</evidence>
<gene>
    <name evidence="5" type="primary">rps3</name>
    <name evidence="5" type="ORF">Pi_030</name>
</gene>
<dbReference type="AlphaFoldDB" id="A0A8A3SRH0"/>
<reference evidence="5" key="1">
    <citation type="submission" date="2021-02" db="EMBL/GenBank/DDBJ databases">
        <authorList>
            <person name="Jeong Y."/>
            <person name="Lee J."/>
        </authorList>
    </citation>
    <scope>NUCLEOTIDE SEQUENCE</scope>
    <source>
        <strain evidence="5">MEG005</strain>
    </source>
</reference>
<dbReference type="GO" id="GO:0006412">
    <property type="term" value="P:translation"/>
    <property type="evidence" value="ECO:0007669"/>
    <property type="project" value="InterPro"/>
</dbReference>
<dbReference type="InterPro" id="IPR036419">
    <property type="entry name" value="Ribosomal_S3_C_sf"/>
</dbReference>
<sequence length="365" mass="43153">MGQKTDIKNIFQIGKNNKNYVWDSKYFEKKPNESNTFVFQNIEIKKFLEKILKDNGLILYQYKINFLESTIKIFISYLKLPKSQTIITQINNKQKLRLIKNHKTKNSSKKDIKKYKKILNKQKIKIFLFTHILLNKQKTLLKKNNLEKQKKINNKINKSKIKKRIKILQYYKYYIKIQNNKILRNIKKNNFLEKITESLNNFTNNKFNITLNLQQVNNNLTFGVSNSQLQHFKKTTIQLRQFKKSKFFKEGVNTIFLSVIKRKSAQLLANFIANQLKLVKRHGFFLKFVQKTLSLMLTSKLVKTKGIKIMIKGRFNGKRRSSKKTITINKHMPLMTLKSKIDSAQSTAYGPNGTFGVKLWVNEKI</sequence>
<evidence type="ECO:0000256" key="3">
    <source>
        <dbReference type="ARBA" id="ARBA00023274"/>
    </source>
</evidence>
<keyword evidence="5" id="KW-0496">Mitochondrion</keyword>
<evidence type="ECO:0000313" key="5">
    <source>
        <dbReference type="EMBL" id="QSZ78245.1"/>
    </source>
</evidence>
<dbReference type="GeneID" id="69227032"/>
<dbReference type="Gene3D" id="3.30.1140.32">
    <property type="entry name" value="Ribosomal protein S3, C-terminal domain"/>
    <property type="match status" value="1"/>
</dbReference>
<protein>
    <submittedName>
        <fullName evidence="5">Ribosomal protein S3</fullName>
    </submittedName>
</protein>